<feature type="transmembrane region" description="Helical" evidence="10">
    <location>
        <begin position="369"/>
        <end position="387"/>
    </location>
</feature>
<dbReference type="InterPro" id="IPR003439">
    <property type="entry name" value="ABC_transporter-like_ATP-bd"/>
</dbReference>
<dbReference type="CDD" id="cd03263">
    <property type="entry name" value="ABC_subfamily_A"/>
    <property type="match status" value="1"/>
</dbReference>
<sequence>GHNGAGKSTTISMLVGLHPPTSGDALIFGKNIVSDIDEIRKVLGVCPQHDILFPELTVKEHLELFAILKGAEEDTLESVIINMADEVGLADKINTVVRSLSGGMKRKLSLGIALIGNSKVIILDEPTSGMDPYSMRLTWQLIKKIKKGRIILLTTHSMDEADELGDRIAIMANGSLKCCGSSLFLKHHYGVGYTLTLVKSAPTASIAGDIVYRYIPTATCISEVGTEISFRLPMASSSTFERMFREIEGCMKKPVMSMEISGSCEKDSYGIESYGISVTTLEEVFLRVAGCDYDEVECFEENNRSLIPESVVSLPSNDRPSTKIFISFINFIGLQCCCCCLITTSTFWQHSKALFIKRAISARRDHKTIMFQLMIPAIFLFIGLLFMELKPHPDQISLTLSTSYFNPLLSGGGGGGPIPFNLSFPIAEKVAQNVKGGWIQRCNPSSYKFPNSEKALADAVEAAGPTLGPSLLSMSEYLMSSFNESYQSRYGAIVMDDQNTDGSLGYTVLHNFSCQHAAPTFINLMNSAILRLASHNMNATIQTRNHPLPMTQSQHLQRHDLDAFSAAIIVNIAFSFIPASFAVSIVKEREVKAKHQQLISGVR</sequence>
<dbReference type="GO" id="GO:0140359">
    <property type="term" value="F:ABC-type transporter activity"/>
    <property type="evidence" value="ECO:0007669"/>
    <property type="project" value="InterPro"/>
</dbReference>
<evidence type="ECO:0000256" key="10">
    <source>
        <dbReference type="SAM" id="Phobius"/>
    </source>
</evidence>
<dbReference type="ExpressionAtlas" id="A0A2K3P0Q4">
    <property type="expression patterns" value="baseline"/>
</dbReference>
<dbReference type="FunFam" id="3.40.50.300:FF:000298">
    <property type="entry name" value="ATP-binding cassette sub-family A member 12"/>
    <property type="match status" value="1"/>
</dbReference>
<dbReference type="GO" id="GO:0016020">
    <property type="term" value="C:membrane"/>
    <property type="evidence" value="ECO:0007669"/>
    <property type="project" value="UniProtKB-SubCell"/>
</dbReference>
<feature type="non-terminal residue" evidence="12">
    <location>
        <position position="1"/>
    </location>
</feature>
<dbReference type="Gene3D" id="3.40.50.300">
    <property type="entry name" value="P-loop containing nucleotide triphosphate hydrolases"/>
    <property type="match status" value="1"/>
</dbReference>
<protein>
    <submittedName>
        <fullName evidence="12">ABC transporter A family member 1-like protein</fullName>
    </submittedName>
</protein>
<evidence type="ECO:0000256" key="7">
    <source>
        <dbReference type="ARBA" id="ARBA00022840"/>
    </source>
</evidence>
<dbReference type="GO" id="GO:0005319">
    <property type="term" value="F:lipid transporter activity"/>
    <property type="evidence" value="ECO:0007669"/>
    <property type="project" value="TreeGrafter"/>
</dbReference>
<evidence type="ECO:0000256" key="1">
    <source>
        <dbReference type="ARBA" id="ARBA00004141"/>
    </source>
</evidence>
<dbReference type="InterPro" id="IPR013525">
    <property type="entry name" value="ABC2_TM"/>
</dbReference>
<dbReference type="SUPFAM" id="SSF52540">
    <property type="entry name" value="P-loop containing nucleoside triphosphate hydrolases"/>
    <property type="match status" value="1"/>
</dbReference>
<dbReference type="PANTHER" id="PTHR19229">
    <property type="entry name" value="ATP-BINDING CASSETTE TRANSPORTER SUBFAMILY A ABCA"/>
    <property type="match status" value="1"/>
</dbReference>
<proteinExistence type="inferred from homology"/>
<dbReference type="PANTHER" id="PTHR19229:SF267">
    <property type="entry name" value="ABC TRANSPORTER A FAMILY MEMBER 1"/>
    <property type="match status" value="1"/>
</dbReference>
<dbReference type="GO" id="GO:0016887">
    <property type="term" value="F:ATP hydrolysis activity"/>
    <property type="evidence" value="ECO:0007669"/>
    <property type="project" value="InterPro"/>
</dbReference>
<name>A0A2K3P0Q4_TRIPR</name>
<keyword evidence="5" id="KW-0677">Repeat</keyword>
<feature type="transmembrane region" description="Helical" evidence="10">
    <location>
        <begin position="563"/>
        <end position="586"/>
    </location>
</feature>
<comment type="subcellular location">
    <subcellularLocation>
        <location evidence="1">Membrane</location>
        <topology evidence="1">Multi-pass membrane protein</topology>
    </subcellularLocation>
</comment>
<evidence type="ECO:0000256" key="2">
    <source>
        <dbReference type="ARBA" id="ARBA00008526"/>
    </source>
</evidence>
<keyword evidence="6" id="KW-0547">Nucleotide-binding</keyword>
<keyword evidence="9 10" id="KW-0472">Membrane</keyword>
<dbReference type="PROSITE" id="PS50893">
    <property type="entry name" value="ABC_TRANSPORTER_2"/>
    <property type="match status" value="1"/>
</dbReference>
<evidence type="ECO:0000256" key="9">
    <source>
        <dbReference type="ARBA" id="ARBA00023136"/>
    </source>
</evidence>
<evidence type="ECO:0000256" key="5">
    <source>
        <dbReference type="ARBA" id="ARBA00022737"/>
    </source>
</evidence>
<keyword evidence="8 10" id="KW-1133">Transmembrane helix</keyword>
<evidence type="ECO:0000256" key="8">
    <source>
        <dbReference type="ARBA" id="ARBA00022989"/>
    </source>
</evidence>
<evidence type="ECO:0000256" key="3">
    <source>
        <dbReference type="ARBA" id="ARBA00022448"/>
    </source>
</evidence>
<dbReference type="InterPro" id="IPR026082">
    <property type="entry name" value="ABCA"/>
</dbReference>
<organism evidence="12 13">
    <name type="scientific">Trifolium pratense</name>
    <name type="common">Red clover</name>
    <dbReference type="NCBI Taxonomy" id="57577"/>
    <lineage>
        <taxon>Eukaryota</taxon>
        <taxon>Viridiplantae</taxon>
        <taxon>Streptophyta</taxon>
        <taxon>Embryophyta</taxon>
        <taxon>Tracheophyta</taxon>
        <taxon>Spermatophyta</taxon>
        <taxon>Magnoliopsida</taxon>
        <taxon>eudicotyledons</taxon>
        <taxon>Gunneridae</taxon>
        <taxon>Pentapetalae</taxon>
        <taxon>rosids</taxon>
        <taxon>fabids</taxon>
        <taxon>Fabales</taxon>
        <taxon>Fabaceae</taxon>
        <taxon>Papilionoideae</taxon>
        <taxon>50 kb inversion clade</taxon>
        <taxon>NPAAA clade</taxon>
        <taxon>Hologalegina</taxon>
        <taxon>IRL clade</taxon>
        <taxon>Trifolieae</taxon>
        <taxon>Trifolium</taxon>
    </lineage>
</organism>
<gene>
    <name evidence="12" type="ORF">L195_g005411</name>
</gene>
<comment type="similarity">
    <text evidence="2">Belongs to the ABC transporter superfamily. ABCA family. CPR flippase (TC 3.A.1.211) subfamily.</text>
</comment>
<dbReference type="STRING" id="57577.A0A2K3P0Q4"/>
<keyword evidence="7" id="KW-0067">ATP-binding</keyword>
<reference evidence="12 13" key="1">
    <citation type="journal article" date="2014" name="Am. J. Bot.">
        <title>Genome assembly and annotation for red clover (Trifolium pratense; Fabaceae).</title>
        <authorList>
            <person name="Istvanek J."/>
            <person name="Jaros M."/>
            <person name="Krenek A."/>
            <person name="Repkova J."/>
        </authorList>
    </citation>
    <scope>NUCLEOTIDE SEQUENCE [LARGE SCALE GENOMIC DNA]</scope>
    <source>
        <strain evidence="13">cv. Tatra</strain>
        <tissue evidence="12">Young leaves</tissue>
    </source>
</reference>
<dbReference type="Pfam" id="PF00005">
    <property type="entry name" value="ABC_tran"/>
    <property type="match status" value="1"/>
</dbReference>
<evidence type="ECO:0000256" key="6">
    <source>
        <dbReference type="ARBA" id="ARBA00022741"/>
    </source>
</evidence>
<evidence type="ECO:0000256" key="4">
    <source>
        <dbReference type="ARBA" id="ARBA00022692"/>
    </source>
</evidence>
<keyword evidence="3" id="KW-0813">Transport</keyword>
<evidence type="ECO:0000313" key="13">
    <source>
        <dbReference type="Proteomes" id="UP000236291"/>
    </source>
</evidence>
<dbReference type="InterPro" id="IPR017871">
    <property type="entry name" value="ABC_transporter-like_CS"/>
</dbReference>
<dbReference type="GO" id="GO:0005524">
    <property type="term" value="F:ATP binding"/>
    <property type="evidence" value="ECO:0007669"/>
    <property type="project" value="UniProtKB-KW"/>
</dbReference>
<keyword evidence="4 10" id="KW-0812">Transmembrane</keyword>
<comment type="caution">
    <text evidence="12">The sequence shown here is derived from an EMBL/GenBank/DDBJ whole genome shotgun (WGS) entry which is preliminary data.</text>
</comment>
<feature type="domain" description="ABC transporter" evidence="11">
    <location>
        <begin position="1"/>
        <end position="198"/>
    </location>
</feature>
<dbReference type="EMBL" id="ASHM01002787">
    <property type="protein sequence ID" value="PNY08874.1"/>
    <property type="molecule type" value="Genomic_DNA"/>
</dbReference>
<dbReference type="AlphaFoldDB" id="A0A2K3P0Q4"/>
<dbReference type="Proteomes" id="UP000236291">
    <property type="component" value="Unassembled WGS sequence"/>
</dbReference>
<dbReference type="Pfam" id="PF12698">
    <property type="entry name" value="ABC2_membrane_3"/>
    <property type="match status" value="1"/>
</dbReference>
<evidence type="ECO:0000313" key="12">
    <source>
        <dbReference type="EMBL" id="PNY08874.1"/>
    </source>
</evidence>
<dbReference type="InterPro" id="IPR027417">
    <property type="entry name" value="P-loop_NTPase"/>
</dbReference>
<dbReference type="PROSITE" id="PS00211">
    <property type="entry name" value="ABC_TRANSPORTER_1"/>
    <property type="match status" value="1"/>
</dbReference>
<feature type="transmembrane region" description="Helical" evidence="10">
    <location>
        <begin position="324"/>
        <end position="348"/>
    </location>
</feature>
<accession>A0A2K3P0Q4</accession>
<reference evidence="12 13" key="2">
    <citation type="journal article" date="2017" name="Front. Plant Sci.">
        <title>Gene Classification and Mining of Molecular Markers Useful in Red Clover (Trifolium pratense) Breeding.</title>
        <authorList>
            <person name="Istvanek J."/>
            <person name="Dluhosova J."/>
            <person name="Dluhos P."/>
            <person name="Patkova L."/>
            <person name="Nedelnik J."/>
            <person name="Repkova J."/>
        </authorList>
    </citation>
    <scope>NUCLEOTIDE SEQUENCE [LARGE SCALE GENOMIC DNA]</scope>
    <source>
        <strain evidence="13">cv. Tatra</strain>
        <tissue evidence="12">Young leaves</tissue>
    </source>
</reference>
<evidence type="ECO:0000259" key="11">
    <source>
        <dbReference type="PROSITE" id="PS50893"/>
    </source>
</evidence>